<dbReference type="EMBL" id="JH711574">
    <property type="protein sequence ID" value="EIW84681.1"/>
    <property type="molecule type" value="Genomic_DNA"/>
</dbReference>
<feature type="transmembrane region" description="Helical" evidence="4">
    <location>
        <begin position="65"/>
        <end position="86"/>
    </location>
</feature>
<dbReference type="PANTHER" id="PTHR11360:SF234">
    <property type="entry name" value="MFS-TYPE TRANSPORTER DBAD-RELATED"/>
    <property type="match status" value="1"/>
</dbReference>
<feature type="transmembrane region" description="Helical" evidence="4">
    <location>
        <begin position="224"/>
        <end position="244"/>
    </location>
</feature>
<feature type="transmembrane region" description="Helical" evidence="4">
    <location>
        <begin position="158"/>
        <end position="180"/>
    </location>
</feature>
<dbReference type="InterPro" id="IPR011701">
    <property type="entry name" value="MFS"/>
</dbReference>
<feature type="transmembrane region" description="Helical" evidence="4">
    <location>
        <begin position="357"/>
        <end position="381"/>
    </location>
</feature>
<name>A0A5M3N1C5_CONPW</name>
<dbReference type="KEGG" id="cput:CONPUDRAFT_97025"/>
<feature type="transmembrane region" description="Helical" evidence="4">
    <location>
        <begin position="106"/>
        <end position="123"/>
    </location>
</feature>
<sequence>MASPEIVEATNAPEPVRAERADDDRTLREQPSFDMAEKTEEARVEAKEEGIREQYGEPPDGGMKAYLVLLSTVLCTFTTFGFVNAWGIFQDYYEATLLKDENPSNIAWIGSIQYSLVFFPGLVTGRLFDLGFFKIPFFVASCVLVACTFLTAECTEYWHFLLCQGFALGLSAGVIFGPTLGVVSHWFKKKRGLALGITALGSSAGGTVFPVAAQNLLPMVGFKWTMRIFGFILIGCLGVGNLLIDRRLPPIPVKGGLLNLAAFRNKAYTMYCLSGLMTFLGLYTVLTYIPVSATLVGVSPNFALYLVAIANASSALGRILAGYFADRVGAITIMTPFTVVAGVLTFAWPFARTQGSLIAVAVIYGGSCGAYVSLCSAPAILMGETGDVGRRVGMFFTISAVGAVAGPPISGAINSATGGFEDVGWYAGGTVMLSAVMLLATKYLHTGSIRGRF</sequence>
<evidence type="ECO:0000259" key="5">
    <source>
        <dbReference type="PROSITE" id="PS50850"/>
    </source>
</evidence>
<dbReference type="GO" id="GO:0022857">
    <property type="term" value="F:transmembrane transporter activity"/>
    <property type="evidence" value="ECO:0007669"/>
    <property type="project" value="InterPro"/>
</dbReference>
<dbReference type="GO" id="GO:0016020">
    <property type="term" value="C:membrane"/>
    <property type="evidence" value="ECO:0007669"/>
    <property type="project" value="UniProtKB-SubCell"/>
</dbReference>
<feature type="transmembrane region" description="Helical" evidence="4">
    <location>
        <begin position="268"/>
        <end position="290"/>
    </location>
</feature>
<keyword evidence="4" id="KW-1133">Transmembrane helix</keyword>
<evidence type="ECO:0000313" key="7">
    <source>
        <dbReference type="Proteomes" id="UP000053558"/>
    </source>
</evidence>
<dbReference type="InterPro" id="IPR036259">
    <property type="entry name" value="MFS_trans_sf"/>
</dbReference>
<feature type="transmembrane region" description="Helical" evidence="4">
    <location>
        <begin position="328"/>
        <end position="351"/>
    </location>
</feature>
<feature type="compositionally biased region" description="Basic and acidic residues" evidence="3">
    <location>
        <begin position="35"/>
        <end position="55"/>
    </location>
</feature>
<dbReference type="RefSeq" id="XP_007764407.1">
    <property type="nucleotide sequence ID" value="XM_007766217.1"/>
</dbReference>
<feature type="transmembrane region" description="Helical" evidence="4">
    <location>
        <begin position="425"/>
        <end position="444"/>
    </location>
</feature>
<accession>A0A5M3N1C5</accession>
<evidence type="ECO:0000313" key="6">
    <source>
        <dbReference type="EMBL" id="EIW84681.1"/>
    </source>
</evidence>
<feature type="domain" description="Major facilitator superfamily (MFS) profile" evidence="5">
    <location>
        <begin position="267"/>
        <end position="453"/>
    </location>
</feature>
<comment type="subcellular location">
    <subcellularLocation>
        <location evidence="1">Membrane</location>
        <topology evidence="1">Multi-pass membrane protein</topology>
    </subcellularLocation>
</comment>
<feature type="transmembrane region" description="Helical" evidence="4">
    <location>
        <begin position="192"/>
        <end position="212"/>
    </location>
</feature>
<dbReference type="InterPro" id="IPR020846">
    <property type="entry name" value="MFS_dom"/>
</dbReference>
<proteinExistence type="inferred from homology"/>
<dbReference type="PANTHER" id="PTHR11360">
    <property type="entry name" value="MONOCARBOXYLATE TRANSPORTER"/>
    <property type="match status" value="1"/>
</dbReference>
<comment type="similarity">
    <text evidence="2">Belongs to the major facilitator superfamily. Monocarboxylate porter (TC 2.A.1.13) family.</text>
</comment>
<dbReference type="Proteomes" id="UP000053558">
    <property type="component" value="Unassembled WGS sequence"/>
</dbReference>
<dbReference type="Gene3D" id="1.20.1250.20">
    <property type="entry name" value="MFS general substrate transporter like domains"/>
    <property type="match status" value="2"/>
</dbReference>
<dbReference type="InterPro" id="IPR050327">
    <property type="entry name" value="Proton-linked_MCT"/>
</dbReference>
<dbReference type="OrthoDB" id="6509908at2759"/>
<evidence type="ECO:0000256" key="4">
    <source>
        <dbReference type="SAM" id="Phobius"/>
    </source>
</evidence>
<keyword evidence="4" id="KW-0812">Transmembrane</keyword>
<dbReference type="Pfam" id="PF07690">
    <property type="entry name" value="MFS_1"/>
    <property type="match status" value="1"/>
</dbReference>
<dbReference type="GeneID" id="19211791"/>
<keyword evidence="7" id="KW-1185">Reference proteome</keyword>
<feature type="transmembrane region" description="Helical" evidence="4">
    <location>
        <begin position="393"/>
        <end position="413"/>
    </location>
</feature>
<dbReference type="AlphaFoldDB" id="A0A5M3N1C5"/>
<comment type="caution">
    <text evidence="6">The sequence shown here is derived from an EMBL/GenBank/DDBJ whole genome shotgun (WGS) entry which is preliminary data.</text>
</comment>
<feature type="transmembrane region" description="Helical" evidence="4">
    <location>
        <begin position="135"/>
        <end position="152"/>
    </location>
</feature>
<reference evidence="7" key="1">
    <citation type="journal article" date="2012" name="Science">
        <title>The Paleozoic origin of enzymatic lignin decomposition reconstructed from 31 fungal genomes.</title>
        <authorList>
            <person name="Floudas D."/>
            <person name="Binder M."/>
            <person name="Riley R."/>
            <person name="Barry K."/>
            <person name="Blanchette R.A."/>
            <person name="Henrissat B."/>
            <person name="Martinez A.T."/>
            <person name="Otillar R."/>
            <person name="Spatafora J.W."/>
            <person name="Yadav J.S."/>
            <person name="Aerts A."/>
            <person name="Benoit I."/>
            <person name="Boyd A."/>
            <person name="Carlson A."/>
            <person name="Copeland A."/>
            <person name="Coutinho P.M."/>
            <person name="de Vries R.P."/>
            <person name="Ferreira P."/>
            <person name="Findley K."/>
            <person name="Foster B."/>
            <person name="Gaskell J."/>
            <person name="Glotzer D."/>
            <person name="Gorecki P."/>
            <person name="Heitman J."/>
            <person name="Hesse C."/>
            <person name="Hori C."/>
            <person name="Igarashi K."/>
            <person name="Jurgens J.A."/>
            <person name="Kallen N."/>
            <person name="Kersten P."/>
            <person name="Kohler A."/>
            <person name="Kuees U."/>
            <person name="Kumar T.K.A."/>
            <person name="Kuo A."/>
            <person name="LaButti K."/>
            <person name="Larrondo L.F."/>
            <person name="Lindquist E."/>
            <person name="Ling A."/>
            <person name="Lombard V."/>
            <person name="Lucas S."/>
            <person name="Lundell T."/>
            <person name="Martin R."/>
            <person name="McLaughlin D.J."/>
            <person name="Morgenstern I."/>
            <person name="Morin E."/>
            <person name="Murat C."/>
            <person name="Nagy L.G."/>
            <person name="Nolan M."/>
            <person name="Ohm R.A."/>
            <person name="Patyshakuliyeva A."/>
            <person name="Rokas A."/>
            <person name="Ruiz-Duenas F.J."/>
            <person name="Sabat G."/>
            <person name="Salamov A."/>
            <person name="Samejima M."/>
            <person name="Schmutz J."/>
            <person name="Slot J.C."/>
            <person name="St John F."/>
            <person name="Stenlid J."/>
            <person name="Sun H."/>
            <person name="Sun S."/>
            <person name="Syed K."/>
            <person name="Tsang A."/>
            <person name="Wiebenga A."/>
            <person name="Young D."/>
            <person name="Pisabarro A."/>
            <person name="Eastwood D.C."/>
            <person name="Martin F."/>
            <person name="Cullen D."/>
            <person name="Grigoriev I.V."/>
            <person name="Hibbett D.S."/>
        </authorList>
    </citation>
    <scope>NUCLEOTIDE SEQUENCE [LARGE SCALE GENOMIC DNA]</scope>
    <source>
        <strain evidence="7">RWD-64-598 SS2</strain>
    </source>
</reference>
<keyword evidence="4" id="KW-0472">Membrane</keyword>
<evidence type="ECO:0000256" key="3">
    <source>
        <dbReference type="SAM" id="MobiDB-lite"/>
    </source>
</evidence>
<organism evidence="6 7">
    <name type="scientific">Coniophora puteana (strain RWD-64-598)</name>
    <name type="common">Brown rot fungus</name>
    <dbReference type="NCBI Taxonomy" id="741705"/>
    <lineage>
        <taxon>Eukaryota</taxon>
        <taxon>Fungi</taxon>
        <taxon>Dikarya</taxon>
        <taxon>Basidiomycota</taxon>
        <taxon>Agaricomycotina</taxon>
        <taxon>Agaricomycetes</taxon>
        <taxon>Agaricomycetidae</taxon>
        <taxon>Boletales</taxon>
        <taxon>Coniophorineae</taxon>
        <taxon>Coniophoraceae</taxon>
        <taxon>Coniophora</taxon>
    </lineage>
</organism>
<evidence type="ECO:0000256" key="2">
    <source>
        <dbReference type="ARBA" id="ARBA00006727"/>
    </source>
</evidence>
<gene>
    <name evidence="6" type="ORF">CONPUDRAFT_97025</name>
</gene>
<feature type="transmembrane region" description="Helical" evidence="4">
    <location>
        <begin position="302"/>
        <end position="321"/>
    </location>
</feature>
<evidence type="ECO:0000256" key="1">
    <source>
        <dbReference type="ARBA" id="ARBA00004141"/>
    </source>
</evidence>
<dbReference type="PROSITE" id="PS50850">
    <property type="entry name" value="MFS"/>
    <property type="match status" value="1"/>
</dbReference>
<feature type="region of interest" description="Disordered" evidence="3">
    <location>
        <begin position="1"/>
        <end position="56"/>
    </location>
</feature>
<feature type="compositionally biased region" description="Basic and acidic residues" evidence="3">
    <location>
        <begin position="16"/>
        <end position="28"/>
    </location>
</feature>
<dbReference type="OMA" id="ISHWFKR"/>
<protein>
    <submittedName>
        <fullName evidence="6">MFS general substrate transporter</fullName>
    </submittedName>
</protein>
<dbReference type="SUPFAM" id="SSF103473">
    <property type="entry name" value="MFS general substrate transporter"/>
    <property type="match status" value="1"/>
</dbReference>